<organism evidence="2 3">
    <name type="scientific">Komagataella pastoris</name>
    <name type="common">Yeast</name>
    <name type="synonym">Pichia pastoris</name>
    <dbReference type="NCBI Taxonomy" id="4922"/>
    <lineage>
        <taxon>Eukaryota</taxon>
        <taxon>Fungi</taxon>
        <taxon>Dikarya</taxon>
        <taxon>Ascomycota</taxon>
        <taxon>Saccharomycotina</taxon>
        <taxon>Pichiomycetes</taxon>
        <taxon>Pichiales</taxon>
        <taxon>Pichiaceae</taxon>
        <taxon>Komagataella</taxon>
    </lineage>
</organism>
<keyword evidence="3" id="KW-1185">Reference proteome</keyword>
<evidence type="ECO:0000313" key="3">
    <source>
        <dbReference type="Proteomes" id="UP000094565"/>
    </source>
</evidence>
<dbReference type="Proteomes" id="UP000094565">
    <property type="component" value="Chromosome 1"/>
</dbReference>
<gene>
    <name evidence="2" type="ORF">ATY40_BA7500142</name>
</gene>
<feature type="region of interest" description="Disordered" evidence="1">
    <location>
        <begin position="385"/>
        <end position="419"/>
    </location>
</feature>
<protein>
    <submittedName>
        <fullName evidence="2">BA75_00142T0</fullName>
    </submittedName>
</protein>
<accession>A0A1B2J616</accession>
<sequence>MESILLLPNERILKIIPIESCYLAPFTTKECYGLVGTADNRGLSVLLEFYHYNSTNYTDVSVYVTSSRLVVVPHNQFRVLNRQRLSKYAFSIPYFSLSAFNLSENRSCGRINFRAPASVTSISISLEFTDKNKNALTSLTSLVSSLIFAQGVSQCLQDKECDRNDVSWINRIDMGEGLFFIEGSTIPIQTFSNQPNKQEEEILPTYEHSEMATGRFLQSQKLLNRVQISLKSRTNDAHPEEVDCFTLKEFVSQDNHYDHREASISIKEIRDLTQVTGTWLAKVLITNCVRFIQRNLPKISLLREIMNDIPPTYQSLAEEFFFRCQNELYDTSEPANIEEEPELVIPVRHNAMIVAETIASEQNTPKLRRSKSKRFMTGMKKLVNSHSCQPDIPRGNRHTLYTPSHSAASPNNSLDRSKSVTLGASRARLLQQY</sequence>
<name>A0A1B2J616_PICPA</name>
<dbReference type="EMBL" id="CP014584">
    <property type="protein sequence ID" value="ANZ73421.1"/>
    <property type="molecule type" value="Genomic_DNA"/>
</dbReference>
<dbReference type="OrthoDB" id="10286981at2759"/>
<proteinExistence type="predicted"/>
<evidence type="ECO:0000313" key="2">
    <source>
        <dbReference type="EMBL" id="ANZ73421.1"/>
    </source>
</evidence>
<feature type="compositionally biased region" description="Polar residues" evidence="1">
    <location>
        <begin position="399"/>
        <end position="419"/>
    </location>
</feature>
<reference evidence="2 3" key="1">
    <citation type="submission" date="2016-02" db="EMBL/GenBank/DDBJ databases">
        <title>Comparative genomic and transcriptomic foundation for Pichia pastoris.</title>
        <authorList>
            <person name="Love K.R."/>
            <person name="Shah K.A."/>
            <person name="Whittaker C.A."/>
            <person name="Wu J."/>
            <person name="Bartlett M.C."/>
            <person name="Ma D."/>
            <person name="Leeson R.L."/>
            <person name="Priest M."/>
            <person name="Young S.K."/>
            <person name="Love J.C."/>
        </authorList>
    </citation>
    <scope>NUCLEOTIDE SEQUENCE [LARGE SCALE GENOMIC DNA]</scope>
    <source>
        <strain evidence="2 3">ATCC 28485</strain>
    </source>
</reference>
<dbReference type="AlphaFoldDB" id="A0A1B2J616"/>
<evidence type="ECO:0000256" key="1">
    <source>
        <dbReference type="SAM" id="MobiDB-lite"/>
    </source>
</evidence>